<keyword evidence="2" id="KW-1185">Reference proteome</keyword>
<evidence type="ECO:0000313" key="1">
    <source>
        <dbReference type="EMBL" id="MBD7976822.1"/>
    </source>
</evidence>
<dbReference type="Proteomes" id="UP000611945">
    <property type="component" value="Unassembled WGS sequence"/>
</dbReference>
<proteinExistence type="predicted"/>
<gene>
    <name evidence="1" type="ORF">H9642_06415</name>
</gene>
<name>A0ABR8TM27_9PSED</name>
<dbReference type="EMBL" id="JACSQG010000002">
    <property type="protein sequence ID" value="MBD7976822.1"/>
    <property type="molecule type" value="Genomic_DNA"/>
</dbReference>
<dbReference type="RefSeq" id="WP_251835596.1">
    <property type="nucleotide sequence ID" value="NZ_JACSQG010000002.1"/>
</dbReference>
<organism evidence="1 2">
    <name type="scientific">Serpens gallinarum</name>
    <dbReference type="NCBI Taxonomy" id="2763075"/>
    <lineage>
        <taxon>Bacteria</taxon>
        <taxon>Pseudomonadati</taxon>
        <taxon>Pseudomonadota</taxon>
        <taxon>Gammaproteobacteria</taxon>
        <taxon>Pseudomonadales</taxon>
        <taxon>Pseudomonadaceae</taxon>
        <taxon>Pseudomonas</taxon>
    </lineage>
</organism>
<accession>A0ABR8TM27</accession>
<evidence type="ECO:0000313" key="2">
    <source>
        <dbReference type="Proteomes" id="UP000611945"/>
    </source>
</evidence>
<comment type="caution">
    <text evidence="1">The sequence shown here is derived from an EMBL/GenBank/DDBJ whole genome shotgun (WGS) entry which is preliminary data.</text>
</comment>
<reference evidence="1 2" key="1">
    <citation type="submission" date="2020-08" db="EMBL/GenBank/DDBJ databases">
        <title>A Genomic Blueprint of the Chicken Gut Microbiome.</title>
        <authorList>
            <person name="Gilroy R."/>
            <person name="Ravi A."/>
            <person name="Getino M."/>
            <person name="Pursley I."/>
            <person name="Horton D.L."/>
            <person name="Alikhan N.-F."/>
            <person name="Baker D."/>
            <person name="Gharbi K."/>
            <person name="Hall N."/>
            <person name="Watson M."/>
            <person name="Adriaenssens E.M."/>
            <person name="Foster-Nyarko E."/>
            <person name="Jarju S."/>
            <person name="Secka A."/>
            <person name="Antonio M."/>
            <person name="Oren A."/>
            <person name="Chaudhuri R."/>
            <person name="La Ragione R.M."/>
            <person name="Hildebrand F."/>
            <person name="Pallen M.J."/>
        </authorList>
    </citation>
    <scope>NUCLEOTIDE SEQUENCE [LARGE SCALE GENOMIC DNA]</scope>
    <source>
        <strain evidence="1 2">Sa2CUA2</strain>
    </source>
</reference>
<protein>
    <submittedName>
        <fullName evidence="1">Uncharacterized protein</fullName>
    </submittedName>
</protein>
<sequence>MTQLQHIGLALFVLFTFGFALGYTQDCADGSKVETFMLDGVAAKLTGRDLCQP</sequence>